<organism evidence="4 5">
    <name type="scientific">Candidatus Amesbacteria bacterium RIFOXYB1_FULL_44_23</name>
    <dbReference type="NCBI Taxonomy" id="1797263"/>
    <lineage>
        <taxon>Bacteria</taxon>
        <taxon>Candidatus Amesiibacteriota</taxon>
    </lineage>
</organism>
<dbReference type="GO" id="GO:0016747">
    <property type="term" value="F:acyltransferase activity, transferring groups other than amino-acyl groups"/>
    <property type="evidence" value="ECO:0007669"/>
    <property type="project" value="InterPro"/>
</dbReference>
<keyword evidence="2" id="KW-0012">Acyltransferase</keyword>
<dbReference type="SUPFAM" id="SSF55729">
    <property type="entry name" value="Acyl-CoA N-acyltransferases (Nat)"/>
    <property type="match status" value="1"/>
</dbReference>
<feature type="domain" description="N-acetyltransferase" evidence="3">
    <location>
        <begin position="1"/>
        <end position="129"/>
    </location>
</feature>
<dbReference type="CDD" id="cd04301">
    <property type="entry name" value="NAT_SF"/>
    <property type="match status" value="1"/>
</dbReference>
<keyword evidence="1" id="KW-0808">Transferase</keyword>
<accession>A0A1F4ZS84</accession>
<reference evidence="4 5" key="1">
    <citation type="journal article" date="2016" name="Nat. Commun.">
        <title>Thousands of microbial genomes shed light on interconnected biogeochemical processes in an aquifer system.</title>
        <authorList>
            <person name="Anantharaman K."/>
            <person name="Brown C.T."/>
            <person name="Hug L.A."/>
            <person name="Sharon I."/>
            <person name="Castelle C.J."/>
            <person name="Probst A.J."/>
            <person name="Thomas B.C."/>
            <person name="Singh A."/>
            <person name="Wilkins M.J."/>
            <person name="Karaoz U."/>
            <person name="Brodie E.L."/>
            <person name="Williams K.H."/>
            <person name="Hubbard S.S."/>
            <person name="Banfield J.F."/>
        </authorList>
    </citation>
    <scope>NUCLEOTIDE SEQUENCE [LARGE SCALE GENOMIC DNA]</scope>
</reference>
<sequence>MASDVDAVWEIIHKCSEWLAKELKLDHWLKYYTREMVEKKFENQHVYVAKKGKTIVGTVTLDENPVEYYTEDDMKNFKKRNAKAVYITALAVDPDHQGGGVASQLLKASEQAAMGMEAKYIRFDCRADY</sequence>
<dbReference type="Proteomes" id="UP000176424">
    <property type="component" value="Unassembled WGS sequence"/>
</dbReference>
<evidence type="ECO:0000313" key="5">
    <source>
        <dbReference type="Proteomes" id="UP000176424"/>
    </source>
</evidence>
<name>A0A1F4ZS84_9BACT</name>
<dbReference type="AlphaFoldDB" id="A0A1F4ZS84"/>
<dbReference type="InterPro" id="IPR000182">
    <property type="entry name" value="GNAT_dom"/>
</dbReference>
<evidence type="ECO:0000256" key="2">
    <source>
        <dbReference type="ARBA" id="ARBA00023315"/>
    </source>
</evidence>
<dbReference type="EMBL" id="MEXR01000053">
    <property type="protein sequence ID" value="OGD08676.1"/>
    <property type="molecule type" value="Genomic_DNA"/>
</dbReference>
<protein>
    <recommendedName>
        <fullName evidence="3">N-acetyltransferase domain-containing protein</fullName>
    </recommendedName>
</protein>
<evidence type="ECO:0000256" key="1">
    <source>
        <dbReference type="ARBA" id="ARBA00022679"/>
    </source>
</evidence>
<gene>
    <name evidence="4" type="ORF">A2397_04655</name>
</gene>
<dbReference type="PANTHER" id="PTHR43877">
    <property type="entry name" value="AMINOALKYLPHOSPHONATE N-ACETYLTRANSFERASE-RELATED-RELATED"/>
    <property type="match status" value="1"/>
</dbReference>
<evidence type="ECO:0000259" key="3">
    <source>
        <dbReference type="PROSITE" id="PS51186"/>
    </source>
</evidence>
<comment type="caution">
    <text evidence="4">The sequence shown here is derived from an EMBL/GenBank/DDBJ whole genome shotgun (WGS) entry which is preliminary data.</text>
</comment>
<dbReference type="InterPro" id="IPR050832">
    <property type="entry name" value="Bact_Acetyltransf"/>
</dbReference>
<dbReference type="STRING" id="1797263.A2397_04655"/>
<dbReference type="InterPro" id="IPR016181">
    <property type="entry name" value="Acyl_CoA_acyltransferase"/>
</dbReference>
<dbReference type="PROSITE" id="PS51186">
    <property type="entry name" value="GNAT"/>
    <property type="match status" value="1"/>
</dbReference>
<dbReference type="PANTHER" id="PTHR43877:SF2">
    <property type="entry name" value="AMINOALKYLPHOSPHONATE N-ACETYLTRANSFERASE-RELATED"/>
    <property type="match status" value="1"/>
</dbReference>
<dbReference type="Gene3D" id="3.40.630.30">
    <property type="match status" value="1"/>
</dbReference>
<proteinExistence type="predicted"/>
<evidence type="ECO:0000313" key="4">
    <source>
        <dbReference type="EMBL" id="OGD08676.1"/>
    </source>
</evidence>
<feature type="non-terminal residue" evidence="4">
    <location>
        <position position="129"/>
    </location>
</feature>
<dbReference type="Pfam" id="PF00583">
    <property type="entry name" value="Acetyltransf_1"/>
    <property type="match status" value="1"/>
</dbReference>